<sequence length="151" mass="17477">MAMFDRREWRGTYNTLTMLNHLLVNGPLSVFNEFQLERELIEDAINTEWIDERGFDCGLKVRNVAEKVLRLLEDGMFFKDERERNRKQSIGRIITGFGNSSFVDIQSETNSGRDSSFLSDHQTCENDRAVDDHPFVEDEHNTAKLLLSSST</sequence>
<gene>
    <name evidence="6" type="ORF">GA_TR4828_c0_g1_i1_g.15998</name>
</gene>
<dbReference type="InterPro" id="IPR008942">
    <property type="entry name" value="ENTH_VHS"/>
</dbReference>
<proteinExistence type="predicted"/>
<evidence type="ECO:0000256" key="1">
    <source>
        <dbReference type="ARBA" id="ARBA00004132"/>
    </source>
</evidence>
<name>A0A1J3CRG9_NOCCA</name>
<dbReference type="SMART" id="SM00273">
    <property type="entry name" value="ENTH"/>
    <property type="match status" value="1"/>
</dbReference>
<protein>
    <recommendedName>
        <fullName evidence="5">ENTH domain-containing protein</fullName>
    </recommendedName>
</protein>
<feature type="domain" description="ENTH" evidence="5">
    <location>
        <begin position="1"/>
        <end position="82"/>
    </location>
</feature>
<dbReference type="InterPro" id="IPR013809">
    <property type="entry name" value="ENTH"/>
</dbReference>
<dbReference type="GO" id="GO:0006897">
    <property type="term" value="P:endocytosis"/>
    <property type="evidence" value="ECO:0007669"/>
    <property type="project" value="TreeGrafter"/>
</dbReference>
<dbReference type="GO" id="GO:0005794">
    <property type="term" value="C:Golgi apparatus"/>
    <property type="evidence" value="ECO:0007669"/>
    <property type="project" value="UniProtKB-SubCell"/>
</dbReference>
<evidence type="ECO:0000256" key="2">
    <source>
        <dbReference type="ARBA" id="ARBA00004555"/>
    </source>
</evidence>
<organism evidence="6">
    <name type="scientific">Noccaea caerulescens</name>
    <name type="common">Alpine penny-cress</name>
    <name type="synonym">Thlaspi caerulescens</name>
    <dbReference type="NCBI Taxonomy" id="107243"/>
    <lineage>
        <taxon>Eukaryota</taxon>
        <taxon>Viridiplantae</taxon>
        <taxon>Streptophyta</taxon>
        <taxon>Embryophyta</taxon>
        <taxon>Tracheophyta</taxon>
        <taxon>Spermatophyta</taxon>
        <taxon>Magnoliopsida</taxon>
        <taxon>eudicotyledons</taxon>
        <taxon>Gunneridae</taxon>
        <taxon>Pentapetalae</taxon>
        <taxon>rosids</taxon>
        <taxon>malvids</taxon>
        <taxon>Brassicales</taxon>
        <taxon>Brassicaceae</taxon>
        <taxon>Coluteocarpeae</taxon>
        <taxon>Noccaea</taxon>
    </lineage>
</organism>
<evidence type="ECO:0000259" key="5">
    <source>
        <dbReference type="PROSITE" id="PS50942"/>
    </source>
</evidence>
<dbReference type="GO" id="GO:0005886">
    <property type="term" value="C:plasma membrane"/>
    <property type="evidence" value="ECO:0007669"/>
    <property type="project" value="TreeGrafter"/>
</dbReference>
<reference evidence="6" key="1">
    <citation type="submission" date="2016-07" db="EMBL/GenBank/DDBJ databases">
        <title>De novo transcriptome assembly of four accessions of the metal hyperaccumulator plant Noccaea caerulescens.</title>
        <authorList>
            <person name="Blande D."/>
            <person name="Halimaa P."/>
            <person name="Tervahauta A.I."/>
            <person name="Aarts M.G."/>
            <person name="Karenlampi S.O."/>
        </authorList>
    </citation>
    <scope>NUCLEOTIDE SEQUENCE</scope>
</reference>
<keyword evidence="3" id="KW-0333">Golgi apparatus</keyword>
<dbReference type="Gene3D" id="1.25.40.90">
    <property type="match status" value="1"/>
</dbReference>
<evidence type="ECO:0000256" key="4">
    <source>
        <dbReference type="ARBA" id="ARBA00023329"/>
    </source>
</evidence>
<dbReference type="PANTHER" id="PTHR12276">
    <property type="entry name" value="EPSIN/ENT-RELATED"/>
    <property type="match status" value="1"/>
</dbReference>
<evidence type="ECO:0000256" key="3">
    <source>
        <dbReference type="ARBA" id="ARBA00023034"/>
    </source>
</evidence>
<comment type="subcellular location">
    <subcellularLocation>
        <location evidence="1">Cytoplasmic vesicle</location>
        <location evidence="1">Clathrin-coated vesicle</location>
    </subcellularLocation>
    <subcellularLocation>
        <location evidence="2">Golgi apparatus</location>
    </subcellularLocation>
</comment>
<dbReference type="GO" id="GO:0005768">
    <property type="term" value="C:endosome"/>
    <property type="evidence" value="ECO:0007669"/>
    <property type="project" value="TreeGrafter"/>
</dbReference>
<evidence type="ECO:0000313" key="6">
    <source>
        <dbReference type="EMBL" id="JAU09142.1"/>
    </source>
</evidence>
<dbReference type="SUPFAM" id="SSF48464">
    <property type="entry name" value="ENTH/VHS domain"/>
    <property type="match status" value="1"/>
</dbReference>
<keyword evidence="4" id="KW-0968">Cytoplasmic vesicle</keyword>
<dbReference type="EMBL" id="GEVI01023178">
    <property type="protein sequence ID" value="JAU09142.1"/>
    <property type="molecule type" value="Transcribed_RNA"/>
</dbReference>
<dbReference type="GO" id="GO:0005543">
    <property type="term" value="F:phospholipid binding"/>
    <property type="evidence" value="ECO:0007669"/>
    <property type="project" value="TreeGrafter"/>
</dbReference>
<dbReference type="PANTHER" id="PTHR12276:SF113">
    <property type="entry name" value="ENTH_VHS FAMILY PROTEIN"/>
    <property type="match status" value="1"/>
</dbReference>
<dbReference type="PROSITE" id="PS50942">
    <property type="entry name" value="ENTH"/>
    <property type="match status" value="1"/>
</dbReference>
<dbReference type="AlphaFoldDB" id="A0A1J3CRG9"/>
<accession>A0A1J3CRG9</accession>
<dbReference type="Pfam" id="PF01417">
    <property type="entry name" value="ENTH"/>
    <property type="match status" value="1"/>
</dbReference>
<dbReference type="GO" id="GO:0030276">
    <property type="term" value="F:clathrin binding"/>
    <property type="evidence" value="ECO:0007669"/>
    <property type="project" value="TreeGrafter"/>
</dbReference>
<dbReference type="GO" id="GO:0030125">
    <property type="term" value="C:clathrin vesicle coat"/>
    <property type="evidence" value="ECO:0007669"/>
    <property type="project" value="TreeGrafter"/>
</dbReference>